<keyword evidence="1" id="KW-1133">Transmembrane helix</keyword>
<evidence type="ECO:0000256" key="1">
    <source>
        <dbReference type="SAM" id="Phobius"/>
    </source>
</evidence>
<feature type="transmembrane region" description="Helical" evidence="1">
    <location>
        <begin position="61"/>
        <end position="87"/>
    </location>
</feature>
<evidence type="ECO:0000313" key="3">
    <source>
        <dbReference type="Proteomes" id="UP000230607"/>
    </source>
</evidence>
<keyword evidence="1" id="KW-0472">Membrane</keyword>
<accession>A0A2H1FG38</accession>
<dbReference type="RefSeq" id="WP_157927646.1">
    <property type="nucleotide sequence ID" value="NZ_LT841358.1"/>
</dbReference>
<dbReference type="EMBL" id="LT841358">
    <property type="protein sequence ID" value="SMH71730.1"/>
    <property type="molecule type" value="Genomic_DNA"/>
</dbReference>
<protein>
    <submittedName>
        <fullName evidence="2">Uncharacterized protein</fullName>
    </submittedName>
</protein>
<name>A0A2H1FG38_9ARCH</name>
<proteinExistence type="predicted"/>
<gene>
    <name evidence="2" type="ORF">NCS_11542</name>
</gene>
<dbReference type="OrthoDB" id="378410at2157"/>
<sequence length="143" mass="15716">MKSHETKAICCLGIFGVTLCTILMTISMGGSFAAAFSKDSNMKEANSMSSMKMNDQKYSNIILSFFGSQWGDALLVVSSASMLLGIWFNGKIKLFQLAVLGIFVMFIGMYSYYSIVLQVIGASIMGLAHLSNYNYKVSKLLRI</sequence>
<dbReference type="Proteomes" id="UP000230607">
    <property type="component" value="Chromosome 1"/>
</dbReference>
<reference evidence="3" key="1">
    <citation type="submission" date="2017-03" db="EMBL/GenBank/DDBJ databases">
        <authorList>
            <person name="Herbold C."/>
        </authorList>
    </citation>
    <scope>NUCLEOTIDE SEQUENCE [LARGE SCALE GENOMIC DNA]</scope>
</reference>
<keyword evidence="3" id="KW-1185">Reference proteome</keyword>
<dbReference type="AlphaFoldDB" id="A0A2H1FG38"/>
<feature type="transmembrane region" description="Helical" evidence="1">
    <location>
        <begin position="94"/>
        <end position="113"/>
    </location>
</feature>
<keyword evidence="1" id="KW-0812">Transmembrane</keyword>
<organism evidence="2 3">
    <name type="scientific">Candidatus Nitrosotalea okcheonensis</name>
    <dbReference type="NCBI Taxonomy" id="1903276"/>
    <lineage>
        <taxon>Archaea</taxon>
        <taxon>Nitrososphaerota</taxon>
        <taxon>Nitrososphaeria</taxon>
        <taxon>Nitrosotaleales</taxon>
        <taxon>Nitrosotaleaceae</taxon>
        <taxon>Nitrosotalea</taxon>
    </lineage>
</organism>
<evidence type="ECO:0000313" key="2">
    <source>
        <dbReference type="EMBL" id="SMH71730.1"/>
    </source>
</evidence>